<sequence length="265" mass="27519">MVEGYGVGAGFQDIDDKAALHAVESGPDGIAEFAAQGQGALADGKAAAQLRKLSGGVFYLQVGGCKVGLGQLNGEDHPAVGGVGHGLFRYPVHRDAGALPHPVAEAGVGGAGIYIVLPVTGEGVFLPVLRIFKGSLAVFLSVYPAPLKLIAVFKGIGSFAVGQPVEEGAGIGVHPRGFALAAGQAVLAAAGVGAGKFFVQHSAGVVLRVQSVYQQQAQKYQYQLFHSMDANGRETCCRQSKVAVFLNKPKKRELLERLAELQDVF</sequence>
<gene>
    <name evidence="1" type="ORF">SDC9_33406</name>
</gene>
<dbReference type="EMBL" id="VSSQ01000238">
    <property type="protein sequence ID" value="MPL87406.1"/>
    <property type="molecule type" value="Genomic_DNA"/>
</dbReference>
<accession>A0A644V7S8</accession>
<protein>
    <submittedName>
        <fullName evidence="1">Uncharacterized protein</fullName>
    </submittedName>
</protein>
<dbReference type="AlphaFoldDB" id="A0A644V7S8"/>
<organism evidence="1">
    <name type="scientific">bioreactor metagenome</name>
    <dbReference type="NCBI Taxonomy" id="1076179"/>
    <lineage>
        <taxon>unclassified sequences</taxon>
        <taxon>metagenomes</taxon>
        <taxon>ecological metagenomes</taxon>
    </lineage>
</organism>
<evidence type="ECO:0000313" key="1">
    <source>
        <dbReference type="EMBL" id="MPL87406.1"/>
    </source>
</evidence>
<name>A0A644V7S8_9ZZZZ</name>
<comment type="caution">
    <text evidence="1">The sequence shown here is derived from an EMBL/GenBank/DDBJ whole genome shotgun (WGS) entry which is preliminary data.</text>
</comment>
<reference evidence="1" key="1">
    <citation type="submission" date="2019-08" db="EMBL/GenBank/DDBJ databases">
        <authorList>
            <person name="Kucharzyk K."/>
            <person name="Murdoch R.W."/>
            <person name="Higgins S."/>
            <person name="Loffler F."/>
        </authorList>
    </citation>
    <scope>NUCLEOTIDE SEQUENCE</scope>
</reference>
<proteinExistence type="predicted"/>